<dbReference type="OrthoDB" id="10588436at2759"/>
<protein>
    <submittedName>
        <fullName evidence="3">Uncharacterized protein</fullName>
    </submittedName>
</protein>
<feature type="chain" id="PRO_5024371245" evidence="2">
    <location>
        <begin position="22"/>
        <end position="346"/>
    </location>
</feature>
<gene>
    <name evidence="3" type="ORF">PPYR_12516</name>
</gene>
<keyword evidence="4" id="KW-1185">Reference proteome</keyword>
<evidence type="ECO:0000256" key="1">
    <source>
        <dbReference type="SAM" id="MobiDB-lite"/>
    </source>
</evidence>
<evidence type="ECO:0000313" key="3">
    <source>
        <dbReference type="EMBL" id="KAB0792896.1"/>
    </source>
</evidence>
<dbReference type="InParanoid" id="A0A5N4A6D3"/>
<reference evidence="3 4" key="1">
    <citation type="journal article" date="2018" name="Elife">
        <title>Firefly genomes illuminate parallel origins of bioluminescence in beetles.</title>
        <authorList>
            <person name="Fallon T.R."/>
            <person name="Lower S.E."/>
            <person name="Chang C.H."/>
            <person name="Bessho-Uehara M."/>
            <person name="Martin G.J."/>
            <person name="Bewick A.J."/>
            <person name="Behringer M."/>
            <person name="Debat H.J."/>
            <person name="Wong I."/>
            <person name="Day J.C."/>
            <person name="Suvorov A."/>
            <person name="Silva C.J."/>
            <person name="Stanger-Hall K.F."/>
            <person name="Hall D.W."/>
            <person name="Schmitz R.J."/>
            <person name="Nelson D.R."/>
            <person name="Lewis S.M."/>
            <person name="Shigenobu S."/>
            <person name="Bybee S.M."/>
            <person name="Larracuente A.M."/>
            <person name="Oba Y."/>
            <person name="Weng J.K."/>
        </authorList>
    </citation>
    <scope>NUCLEOTIDE SEQUENCE [LARGE SCALE GENOMIC DNA]</scope>
    <source>
        <strain evidence="3">1611_PpyrPB1</strain>
        <tissue evidence="3">Whole body</tissue>
    </source>
</reference>
<evidence type="ECO:0000313" key="4">
    <source>
        <dbReference type="Proteomes" id="UP000327044"/>
    </source>
</evidence>
<keyword evidence="2" id="KW-0732">Signal</keyword>
<dbReference type="Proteomes" id="UP000327044">
    <property type="component" value="Unassembled WGS sequence"/>
</dbReference>
<dbReference type="EMBL" id="VVIM01000009">
    <property type="protein sequence ID" value="KAB0792896.1"/>
    <property type="molecule type" value="Genomic_DNA"/>
</dbReference>
<organism evidence="3 4">
    <name type="scientific">Photinus pyralis</name>
    <name type="common">Common eastern firefly</name>
    <name type="synonym">Lampyris pyralis</name>
    <dbReference type="NCBI Taxonomy" id="7054"/>
    <lineage>
        <taxon>Eukaryota</taxon>
        <taxon>Metazoa</taxon>
        <taxon>Ecdysozoa</taxon>
        <taxon>Arthropoda</taxon>
        <taxon>Hexapoda</taxon>
        <taxon>Insecta</taxon>
        <taxon>Pterygota</taxon>
        <taxon>Neoptera</taxon>
        <taxon>Endopterygota</taxon>
        <taxon>Coleoptera</taxon>
        <taxon>Polyphaga</taxon>
        <taxon>Elateriformia</taxon>
        <taxon>Elateroidea</taxon>
        <taxon>Lampyridae</taxon>
        <taxon>Lampyrinae</taxon>
        <taxon>Photinus</taxon>
    </lineage>
</organism>
<proteinExistence type="predicted"/>
<sequence length="346" mass="36735">MRLKIIVTLLSISGGIICAQALQCQYCRGNACNQNDVPRLDCDDQVSTLPYNFHVNSNFENPIKACLELEYTKGLRRIPIRQCLLLSAENNVCNEIQFSLPSSVRLEKCNVRHKRDAEEETTHVLGTTTTETVLEDGSTVASTTTAPSTADAATSTSLTSTSPVIAPDESPEARTVTQFTEVATLSNEIPKAIEPVTEMTTVINPSTAGAPIESSIAPAKETTVVEVPKAAASIEPPVTQDTKVVEIPKAVATIEPSIALVTTETKISTSIAPVTEKTTIAEAPKTAALIASSSTTTVRAQTTTSPSHVAVKHGITTSTMMTTTPGGSSRIYLSLATLFTIVIYVL</sequence>
<name>A0A5N4A6D3_PHOPY</name>
<dbReference type="AlphaFoldDB" id="A0A5N4A6D3"/>
<feature type="signal peptide" evidence="2">
    <location>
        <begin position="1"/>
        <end position="21"/>
    </location>
</feature>
<feature type="compositionally biased region" description="Low complexity" evidence="1">
    <location>
        <begin position="138"/>
        <end position="162"/>
    </location>
</feature>
<accession>A0A5N4A6D3</accession>
<feature type="region of interest" description="Disordered" evidence="1">
    <location>
        <begin position="136"/>
        <end position="171"/>
    </location>
</feature>
<evidence type="ECO:0000256" key="2">
    <source>
        <dbReference type="SAM" id="SignalP"/>
    </source>
</evidence>
<comment type="caution">
    <text evidence="3">The sequence shown here is derived from an EMBL/GenBank/DDBJ whole genome shotgun (WGS) entry which is preliminary data.</text>
</comment>